<keyword evidence="5" id="KW-1003">Cell membrane</keyword>
<evidence type="ECO:0000256" key="7">
    <source>
        <dbReference type="ARBA" id="ARBA00023136"/>
    </source>
</evidence>
<dbReference type="GO" id="GO:0005886">
    <property type="term" value="C:plasma membrane"/>
    <property type="evidence" value="ECO:0007669"/>
    <property type="project" value="UniProtKB-SubCell"/>
</dbReference>
<dbReference type="GO" id="GO:0030182">
    <property type="term" value="P:neuron differentiation"/>
    <property type="evidence" value="ECO:0007669"/>
    <property type="project" value="TreeGrafter"/>
</dbReference>
<keyword evidence="11" id="KW-1185">Reference proteome</keyword>
<keyword evidence="6" id="KW-0524">Neurogenesis</keyword>
<feature type="region of interest" description="Disordered" evidence="9">
    <location>
        <begin position="102"/>
        <end position="168"/>
    </location>
</feature>
<evidence type="ECO:0000256" key="8">
    <source>
        <dbReference type="ARBA" id="ARBA00023242"/>
    </source>
</evidence>
<sequence>MNRIYSRGEDNLEVFTTVMSPKMCRASRGRTHRSPQTLRKSVAAASDVIHFWPDELLPCPSELIDILCRDDEVWRFGRLQNGQKVLFPVKCAAKKRDISETRIAKSRGDHSEGNSAESKAPSAIPDMMTQRTPVQETPQDGPLTEQPVECRHRNTTEEQAQPEGTEASFLLERMPSGTSSILKKMWMRHKKKAGYLGAKNGAFEAD</sequence>
<comment type="caution">
    <text evidence="10">The sequence shown here is derived from an EMBL/GenBank/DDBJ whole genome shotgun (WGS) entry which is preliminary data.</text>
</comment>
<dbReference type="PANTHER" id="PTHR31520">
    <property type="entry name" value="VEXIN"/>
    <property type="match status" value="1"/>
</dbReference>
<dbReference type="EMBL" id="JANPWB010000004">
    <property type="protein sequence ID" value="KAJ1192333.1"/>
    <property type="molecule type" value="Genomic_DNA"/>
</dbReference>
<dbReference type="PANTHER" id="PTHR31520:SF1">
    <property type="entry name" value="VEXIN"/>
    <property type="match status" value="1"/>
</dbReference>
<evidence type="ECO:0000256" key="4">
    <source>
        <dbReference type="ARBA" id="ARBA00015328"/>
    </source>
</evidence>
<evidence type="ECO:0000256" key="5">
    <source>
        <dbReference type="ARBA" id="ARBA00022475"/>
    </source>
</evidence>
<evidence type="ECO:0000313" key="10">
    <source>
        <dbReference type="EMBL" id="KAJ1192333.1"/>
    </source>
</evidence>
<keyword evidence="7" id="KW-0472">Membrane</keyword>
<accession>A0AAV7UTB7</accession>
<evidence type="ECO:0000256" key="1">
    <source>
        <dbReference type="ARBA" id="ARBA00004123"/>
    </source>
</evidence>
<dbReference type="InterPro" id="IPR040470">
    <property type="entry name" value="Vexin"/>
</dbReference>
<evidence type="ECO:0000313" key="11">
    <source>
        <dbReference type="Proteomes" id="UP001066276"/>
    </source>
</evidence>
<protein>
    <recommendedName>
        <fullName evidence="4">Vexin</fullName>
    </recommendedName>
</protein>
<evidence type="ECO:0000256" key="3">
    <source>
        <dbReference type="ARBA" id="ARBA00010010"/>
    </source>
</evidence>
<feature type="compositionally biased region" description="Basic and acidic residues" evidence="9">
    <location>
        <begin position="102"/>
        <end position="112"/>
    </location>
</feature>
<reference evidence="10" key="1">
    <citation type="journal article" date="2022" name="bioRxiv">
        <title>Sequencing and chromosome-scale assembly of the giantPleurodeles waltlgenome.</title>
        <authorList>
            <person name="Brown T."/>
            <person name="Elewa A."/>
            <person name="Iarovenko S."/>
            <person name="Subramanian E."/>
            <person name="Araus A.J."/>
            <person name="Petzold A."/>
            <person name="Susuki M."/>
            <person name="Suzuki K.-i.T."/>
            <person name="Hayashi T."/>
            <person name="Toyoda A."/>
            <person name="Oliveira C."/>
            <person name="Osipova E."/>
            <person name="Leigh N.D."/>
            <person name="Simon A."/>
            <person name="Yun M.H."/>
        </authorList>
    </citation>
    <scope>NUCLEOTIDE SEQUENCE</scope>
    <source>
        <strain evidence="10">20211129_DDA</strain>
        <tissue evidence="10">Liver</tissue>
    </source>
</reference>
<dbReference type="GO" id="GO:0005634">
    <property type="term" value="C:nucleus"/>
    <property type="evidence" value="ECO:0007669"/>
    <property type="project" value="UniProtKB-SubCell"/>
</dbReference>
<organism evidence="10 11">
    <name type="scientific">Pleurodeles waltl</name>
    <name type="common">Iberian ribbed newt</name>
    <dbReference type="NCBI Taxonomy" id="8319"/>
    <lineage>
        <taxon>Eukaryota</taxon>
        <taxon>Metazoa</taxon>
        <taxon>Chordata</taxon>
        <taxon>Craniata</taxon>
        <taxon>Vertebrata</taxon>
        <taxon>Euteleostomi</taxon>
        <taxon>Amphibia</taxon>
        <taxon>Batrachia</taxon>
        <taxon>Caudata</taxon>
        <taxon>Salamandroidea</taxon>
        <taxon>Salamandridae</taxon>
        <taxon>Pleurodelinae</taxon>
        <taxon>Pleurodeles</taxon>
    </lineage>
</organism>
<dbReference type="AlphaFoldDB" id="A0AAV7UTB7"/>
<evidence type="ECO:0000256" key="9">
    <source>
        <dbReference type="SAM" id="MobiDB-lite"/>
    </source>
</evidence>
<proteinExistence type="inferred from homology"/>
<comment type="similarity">
    <text evidence="3">Belongs to the vexin family.</text>
</comment>
<comment type="subcellular location">
    <subcellularLocation>
        <location evidence="2">Cell membrane</location>
    </subcellularLocation>
    <subcellularLocation>
        <location evidence="1">Nucleus</location>
    </subcellularLocation>
</comment>
<feature type="compositionally biased region" description="Polar residues" evidence="9">
    <location>
        <begin position="129"/>
        <end position="138"/>
    </location>
</feature>
<gene>
    <name evidence="10" type="ORF">NDU88_001644</name>
</gene>
<dbReference type="Proteomes" id="UP001066276">
    <property type="component" value="Chromosome 2_2"/>
</dbReference>
<evidence type="ECO:0000256" key="6">
    <source>
        <dbReference type="ARBA" id="ARBA00022902"/>
    </source>
</evidence>
<evidence type="ECO:0000256" key="2">
    <source>
        <dbReference type="ARBA" id="ARBA00004236"/>
    </source>
</evidence>
<name>A0AAV7UTB7_PLEWA</name>
<keyword evidence="8" id="KW-0539">Nucleus</keyword>